<dbReference type="EMBL" id="CP042435">
    <property type="protein sequence ID" value="QEC66099.1"/>
    <property type="molecule type" value="Genomic_DNA"/>
</dbReference>
<reference evidence="2 3" key="1">
    <citation type="journal article" date="2016" name="Int. J. Syst. Evol. Microbiol.">
        <title>Panacibacter ginsenosidivorans gen. nov., sp. nov., with ginsenoside converting activity isolated from soil of a ginseng field.</title>
        <authorList>
            <person name="Siddiqi M.Z."/>
            <person name="Muhammad Shafi S."/>
            <person name="Choi K.D."/>
            <person name="Im W.T."/>
        </authorList>
    </citation>
    <scope>NUCLEOTIDE SEQUENCE [LARGE SCALE GENOMIC DNA]</scope>
    <source>
        <strain evidence="2 3">Gsoil1550</strain>
    </source>
</reference>
<keyword evidence="3" id="KW-1185">Reference proteome</keyword>
<dbReference type="Proteomes" id="UP000321533">
    <property type="component" value="Chromosome"/>
</dbReference>
<name>A0A5B8V4I6_9BACT</name>
<gene>
    <name evidence="2" type="ORF">FRZ67_01810</name>
</gene>
<dbReference type="Gene3D" id="2.60.40.10">
    <property type="entry name" value="Immunoglobulins"/>
    <property type="match status" value="1"/>
</dbReference>
<evidence type="ECO:0000313" key="2">
    <source>
        <dbReference type="EMBL" id="QEC66099.1"/>
    </source>
</evidence>
<dbReference type="SUPFAM" id="SSF81296">
    <property type="entry name" value="E set domains"/>
    <property type="match status" value="1"/>
</dbReference>
<accession>A0A5B8V4I6</accession>
<evidence type="ECO:0000313" key="3">
    <source>
        <dbReference type="Proteomes" id="UP000321533"/>
    </source>
</evidence>
<dbReference type="GO" id="GO:0008237">
    <property type="term" value="F:metallopeptidase activity"/>
    <property type="evidence" value="ECO:0007669"/>
    <property type="project" value="InterPro"/>
</dbReference>
<dbReference type="SUPFAM" id="SSF55486">
    <property type="entry name" value="Metalloproteases ('zincins'), catalytic domain"/>
    <property type="match status" value="1"/>
</dbReference>
<sequence>MVISHKILINKSRSCERLFYFSRISFSSTFKCCISLKTNNMKALNRFTVFFVSLLFISSFVHAQLYKVDLDEKVQKSSLIIEGKVVGKKSFWNEDHSMIYTTNTIDVYKSFKGDIKEKQVEVVTIGGTVDLFYIEASDLLVLEKGQTGIFFCQPNVSSLKSPITKKGMLDIYSSDQGFLRYDEAADEANAPFANYKGIEKNLYNLLQQKTGRGLKIINNSYKVNKVNTSNAGSTVLAASISSFSPTTVHGGTLNDPANNTLTINGSGFGATPSGSCAVKFKDGNSASTSPTYSIPYYSSYIVSWSDTKIEIKVPSRAATGKIAVVISNGTSNTSVDTLNVFYSVLNAEFIYGGDTLASEPRLMNTNSLGGYSFLYSTSTAGSGKNFNTAPEKATFLRAITTWKEQVGVNFIEGGTTTTQAVSSSDNKNVIMFDNKNTGNAVLPSGVLATTYGYFSACTKTSTTLYQAQKIGFDMVVRNNGVSAGTTTFTVGPCFPQGSDLDLEMVILHELGHALNLAHINDDLESSNGNNALYINPSKLMHYAITNYVDRRSLDVSAYQGALYTTTKQSNSYGVCSGAFTSEMTPLSYTVISNDNCPASFPTTPTTPGTIVNFDLVHATSNKLSDPQFTAINCGVVNGQFVVNNAFYAIKTNGTSNSSLNILISNYATTPAGQADTCSGQGIRLAVYDVNSCPAGQNYPQPIACRTFTGNGSLSAITGLSANHNYLLYFDGLRNTKAIFNATLNGTALPLTLSKFYGEYVNNSNKLYIDILQAVNVKTIRIDKSTDGNNFTAIGSLEFSAADLVGKHTYIDALPFAGNNYYRIAIINNDGSLEYSNVILLKNDAKRLIHIYPNPVKDVLNINITTFAAEKYNYSVFDISGRLLINKSFDATEGTQTIKVPLNNVAAGTYLVKITDAKGNIVAKQNVLKQ</sequence>
<evidence type="ECO:0000259" key="1">
    <source>
        <dbReference type="Pfam" id="PF18962"/>
    </source>
</evidence>
<dbReference type="InterPro" id="IPR026444">
    <property type="entry name" value="Secre_tail"/>
</dbReference>
<dbReference type="Gene3D" id="3.40.390.10">
    <property type="entry name" value="Collagenase (Catalytic Domain)"/>
    <property type="match status" value="1"/>
</dbReference>
<dbReference type="InterPro" id="IPR014756">
    <property type="entry name" value="Ig_E-set"/>
</dbReference>
<dbReference type="KEGG" id="pgin:FRZ67_01810"/>
<protein>
    <submittedName>
        <fullName evidence="2">T9SS type A sorting domain-containing protein</fullName>
    </submittedName>
</protein>
<proteinExistence type="predicted"/>
<dbReference type="InterPro" id="IPR013783">
    <property type="entry name" value="Ig-like_fold"/>
</dbReference>
<feature type="domain" description="Secretion system C-terminal sorting" evidence="1">
    <location>
        <begin position="850"/>
        <end position="923"/>
    </location>
</feature>
<dbReference type="InterPro" id="IPR024079">
    <property type="entry name" value="MetalloPept_cat_dom_sf"/>
</dbReference>
<organism evidence="2 3">
    <name type="scientific">Panacibacter ginsenosidivorans</name>
    <dbReference type="NCBI Taxonomy" id="1813871"/>
    <lineage>
        <taxon>Bacteria</taxon>
        <taxon>Pseudomonadati</taxon>
        <taxon>Bacteroidota</taxon>
        <taxon>Chitinophagia</taxon>
        <taxon>Chitinophagales</taxon>
        <taxon>Chitinophagaceae</taxon>
        <taxon>Panacibacter</taxon>
    </lineage>
</organism>
<dbReference type="NCBIfam" id="TIGR04183">
    <property type="entry name" value="Por_Secre_tail"/>
    <property type="match status" value="1"/>
</dbReference>
<dbReference type="Pfam" id="PF18962">
    <property type="entry name" value="Por_Secre_tail"/>
    <property type="match status" value="1"/>
</dbReference>
<dbReference type="AlphaFoldDB" id="A0A5B8V4I6"/>